<geneLocation type="mitochondrion" evidence="1"/>
<organism evidence="1 2">
    <name type="scientific">Madurella fahalii</name>
    <dbReference type="NCBI Taxonomy" id="1157608"/>
    <lineage>
        <taxon>Eukaryota</taxon>
        <taxon>Fungi</taxon>
        <taxon>Dikarya</taxon>
        <taxon>Ascomycota</taxon>
        <taxon>Pezizomycotina</taxon>
        <taxon>Sordariomycetes</taxon>
        <taxon>Sordariomycetidae</taxon>
        <taxon>Sordariales</taxon>
        <taxon>Sordariales incertae sedis</taxon>
        <taxon>Madurella</taxon>
    </lineage>
</organism>
<dbReference type="Proteomes" id="UP001628179">
    <property type="component" value="Mitochondrion MT"/>
</dbReference>
<dbReference type="EMBL" id="LC843096">
    <property type="protein sequence ID" value="BFS50150.1"/>
    <property type="molecule type" value="Genomic_DNA"/>
</dbReference>
<evidence type="ECO:0000313" key="1">
    <source>
        <dbReference type="EMBL" id="BFS50150.1"/>
    </source>
</evidence>
<keyword evidence="1" id="KW-0496">Mitochondrion</keyword>
<keyword evidence="2" id="KW-1185">Reference proteome</keyword>
<name>A0ABN7CKD5_9PEZI</name>
<evidence type="ECO:0000313" key="2">
    <source>
        <dbReference type="Proteomes" id="UP001628179"/>
    </source>
</evidence>
<sequence>MPVEGALLTATVATTSLIGRFMVPLCMSVVAIAVYFSSDIFSPEQIDNVEELNNLFTTLTYQYTNIVPQFTEVESSLENAISELRSNNLTSEDYSKVLTLYDTATNYANNLKGLFDRLGDIIWSLNRLRVNNPDLDRIHNIADSLNTQVLSSLAPIMSKLTELELILQELNPNFHPNPFRR</sequence>
<proteinExistence type="predicted"/>
<reference evidence="1 2" key="1">
    <citation type="submission" date="2024-09" db="EMBL/GenBank/DDBJ databases">
        <title>Itraconazole resistance in Madurella fahalii resulting from another homologue of gene encoding cytochrome P450 14-alpha sterol demethylase (CYP51).</title>
        <authorList>
            <person name="Yoshioka I."/>
            <person name="Fahal A.H."/>
            <person name="Kaneko S."/>
            <person name="Yaguchi T."/>
        </authorList>
    </citation>
    <scope>NUCLEOTIDE SEQUENCE [LARGE SCALE GENOMIC DNA]</scope>
    <source>
        <strain evidence="1 2">IFM 68171</strain>
    </source>
</reference>
<protein>
    <submittedName>
        <fullName evidence="1">Uncharacterized protein</fullName>
    </submittedName>
</protein>
<accession>A0ABN7CKD5</accession>
<gene>
    <name evidence="1" type="ORF">MFIFM68171_m12</name>
</gene>